<keyword evidence="1" id="KW-0732">Signal</keyword>
<dbReference type="OMA" id="WNVETIT"/>
<proteinExistence type="predicted"/>
<dbReference type="AlphaFoldDB" id="A0A0E0R5X1"/>
<evidence type="ECO:0000256" key="1">
    <source>
        <dbReference type="SAM" id="SignalP"/>
    </source>
</evidence>
<organism evidence="2 3">
    <name type="scientific">Oryza rufipogon</name>
    <name type="common">Brownbeard rice</name>
    <name type="synonym">Asian wild rice</name>
    <dbReference type="NCBI Taxonomy" id="4529"/>
    <lineage>
        <taxon>Eukaryota</taxon>
        <taxon>Viridiplantae</taxon>
        <taxon>Streptophyta</taxon>
        <taxon>Embryophyta</taxon>
        <taxon>Tracheophyta</taxon>
        <taxon>Spermatophyta</taxon>
        <taxon>Magnoliopsida</taxon>
        <taxon>Liliopsida</taxon>
        <taxon>Poales</taxon>
        <taxon>Poaceae</taxon>
        <taxon>BOP clade</taxon>
        <taxon>Oryzoideae</taxon>
        <taxon>Oryzeae</taxon>
        <taxon>Oryzinae</taxon>
        <taxon>Oryza</taxon>
    </lineage>
</organism>
<accession>A0A0E0R5X1</accession>
<keyword evidence="3" id="KW-1185">Reference proteome</keyword>
<feature type="signal peptide" evidence="1">
    <location>
        <begin position="1"/>
        <end position="16"/>
    </location>
</feature>
<name>A0A0E0R5X1_ORYRU</name>
<dbReference type="EnsemblPlants" id="ORUFI11G07150.1">
    <property type="protein sequence ID" value="ORUFI11G07150.1"/>
    <property type="gene ID" value="ORUFI11G07150"/>
</dbReference>
<feature type="chain" id="PRO_5002372058" evidence="1">
    <location>
        <begin position="17"/>
        <end position="183"/>
    </location>
</feature>
<reference evidence="2" key="2">
    <citation type="submission" date="2015-06" db="UniProtKB">
        <authorList>
            <consortium name="EnsemblPlants"/>
        </authorList>
    </citation>
    <scope>IDENTIFICATION</scope>
</reference>
<dbReference type="eggNOG" id="KOG1050">
    <property type="taxonomic scope" value="Eukaryota"/>
</dbReference>
<evidence type="ECO:0000313" key="2">
    <source>
        <dbReference type="EnsemblPlants" id="ORUFI11G07150.1"/>
    </source>
</evidence>
<dbReference type="Gramene" id="ORUFI11G07150.1">
    <property type="protein sequence ID" value="ORUFI11G07150.1"/>
    <property type="gene ID" value="ORUFI11G07150"/>
</dbReference>
<sequence length="183" mass="21122">MAAWAITTMASKLVYCAVVECCVIHAICNGLNYIPYFYTRGSIMLGATNQPLHNNIYINPWNVETITKSTYIAMDEEQARHVKHYTFLKLHGIIIWTRSFITDLSSWPCVIKESSSRSPTMPLDKRDTLNLWNIKAMYITITMDIKEKQVRHVKYNIFPHSTQQHHLARPCTTDLSSRPSCHC</sequence>
<dbReference type="HOGENOM" id="CLU_126800_0_0_1"/>
<dbReference type="STRING" id="4529.A0A0E0R5X1"/>
<reference evidence="3" key="1">
    <citation type="submission" date="2013-06" db="EMBL/GenBank/DDBJ databases">
        <authorList>
            <person name="Zhao Q."/>
        </authorList>
    </citation>
    <scope>NUCLEOTIDE SEQUENCE</scope>
    <source>
        <strain evidence="3">cv. W1943</strain>
    </source>
</reference>
<protein>
    <submittedName>
        <fullName evidence="2">Uncharacterized protein</fullName>
    </submittedName>
</protein>
<dbReference type="Proteomes" id="UP000008022">
    <property type="component" value="Unassembled WGS sequence"/>
</dbReference>
<evidence type="ECO:0000313" key="3">
    <source>
        <dbReference type="Proteomes" id="UP000008022"/>
    </source>
</evidence>